<keyword evidence="3" id="KW-1185">Reference proteome</keyword>
<proteinExistence type="predicted"/>
<dbReference type="Pfam" id="PF14493">
    <property type="entry name" value="HTH_40"/>
    <property type="match status" value="1"/>
</dbReference>
<name>A0ABV4YMM4_9BACI</name>
<sequence length="353" mass="41402">MNKKWWKEMCRIENILLYCLKQLNGERTIYSIYHLLNGKKSSQTLQDAHLFSLKRYFRILEPLTRESFDEIFNKLLENKLVEPCGEQRFLLTPAGEDYLLNNEQPYYVNGWRYQPFTLLVWERLSLLVQVTSNFTFHETKYIPIQKNVDVHNWLKGFLKSTSVPKQELGRSLFSELVEILELARDVNPKVLIFRLTGYKQIGLTSSQIAKKLNIDSLHFHLEFINTIHCLLHFVENDPSRFKVLSSLLANLDQNDSLTLSARKTLVLLNQGFTAEEIASIRNLKISTIEDHLVEFALNVKDFSINSYVNEEIQHQILEISKRESTRQLKVIRNTLKTASYFQIRLVLAKYGDR</sequence>
<dbReference type="Proteomes" id="UP001241748">
    <property type="component" value="Unassembled WGS sequence"/>
</dbReference>
<feature type="domain" description="Helicase Helix-turn-helix" evidence="1">
    <location>
        <begin position="260"/>
        <end position="347"/>
    </location>
</feature>
<evidence type="ECO:0000313" key="2">
    <source>
        <dbReference type="EMBL" id="MFB3166100.1"/>
    </source>
</evidence>
<gene>
    <name evidence="2" type="ORF">P5G62_002955</name>
</gene>
<organism evidence="2 3">
    <name type="scientific">Neobacillus driksii</name>
    <dbReference type="NCBI Taxonomy" id="3035913"/>
    <lineage>
        <taxon>Bacteria</taxon>
        <taxon>Bacillati</taxon>
        <taxon>Bacillota</taxon>
        <taxon>Bacilli</taxon>
        <taxon>Bacillales</taxon>
        <taxon>Bacillaceae</taxon>
        <taxon>Neobacillus</taxon>
    </lineage>
</organism>
<dbReference type="InterPro" id="IPR029491">
    <property type="entry name" value="Helicase_HTH"/>
</dbReference>
<reference evidence="2 3" key="1">
    <citation type="submission" date="2024-05" db="EMBL/GenBank/DDBJ databases">
        <authorList>
            <person name="Venkateswaran K."/>
        </authorList>
    </citation>
    <scope>NUCLEOTIDE SEQUENCE [LARGE SCALE GENOMIC DNA]</scope>
    <source>
        <strain evidence="2 3">179-C4-2-HS</strain>
    </source>
</reference>
<protein>
    <submittedName>
        <fullName evidence="2">Helix-turn-helix domain-containing protein</fullName>
    </submittedName>
</protein>
<dbReference type="PIRSF" id="PIRSF021350">
    <property type="entry name" value="UCP021350"/>
    <property type="match status" value="1"/>
</dbReference>
<dbReference type="RefSeq" id="WP_306073532.1">
    <property type="nucleotide sequence ID" value="NZ_JAROBZ020000001.1"/>
</dbReference>
<dbReference type="EMBL" id="JAROBZ020000001">
    <property type="protein sequence ID" value="MFB3166100.1"/>
    <property type="molecule type" value="Genomic_DNA"/>
</dbReference>
<evidence type="ECO:0000313" key="3">
    <source>
        <dbReference type="Proteomes" id="UP001241748"/>
    </source>
</evidence>
<comment type="caution">
    <text evidence="2">The sequence shown here is derived from an EMBL/GenBank/DDBJ whole genome shotgun (WGS) entry which is preliminary data.</text>
</comment>
<evidence type="ECO:0000259" key="1">
    <source>
        <dbReference type="Pfam" id="PF14493"/>
    </source>
</evidence>
<accession>A0ABV4YMM4</accession>
<dbReference type="InterPro" id="IPR008308">
    <property type="entry name" value="YpbB-like"/>
</dbReference>